<dbReference type="PANTHER" id="PTHR37810:SF5">
    <property type="entry name" value="IMMUNITY PROTEIN SDPI"/>
    <property type="match status" value="1"/>
</dbReference>
<accession>A0A2M7UUG4</accession>
<dbReference type="Pfam" id="PF07853">
    <property type="entry name" value="DUF1648"/>
    <property type="match status" value="1"/>
</dbReference>
<dbReference type="GO" id="GO:0009636">
    <property type="term" value="P:response to toxic substance"/>
    <property type="evidence" value="ECO:0007669"/>
    <property type="project" value="TreeGrafter"/>
</dbReference>
<protein>
    <recommendedName>
        <fullName evidence="2">DUF1648 domain-containing protein</fullName>
    </recommendedName>
</protein>
<dbReference type="Proteomes" id="UP000229166">
    <property type="component" value="Unassembled WGS sequence"/>
</dbReference>
<proteinExistence type="predicted"/>
<dbReference type="PIRSF" id="PIRSF038959">
    <property type="entry name" value="SdpI"/>
    <property type="match status" value="1"/>
</dbReference>
<keyword evidence="1" id="KW-0812">Transmembrane</keyword>
<feature type="transmembrane region" description="Helical" evidence="1">
    <location>
        <begin position="80"/>
        <end position="104"/>
    </location>
</feature>
<evidence type="ECO:0000313" key="4">
    <source>
        <dbReference type="Proteomes" id="UP000229166"/>
    </source>
</evidence>
<dbReference type="PANTHER" id="PTHR37810">
    <property type="entry name" value="IMMUNITY PROTEIN SDPI"/>
    <property type="match status" value="1"/>
</dbReference>
<dbReference type="EMBL" id="PFOZ01000029">
    <property type="protein sequence ID" value="PIZ87325.1"/>
    <property type="molecule type" value="Genomic_DNA"/>
</dbReference>
<dbReference type="Pfam" id="PF13630">
    <property type="entry name" value="SdpI"/>
    <property type="match status" value="1"/>
</dbReference>
<comment type="caution">
    <text evidence="3">The sequence shown here is derived from an EMBL/GenBank/DDBJ whole genome shotgun (WGS) entry which is preliminary data.</text>
</comment>
<reference evidence="4" key="1">
    <citation type="submission" date="2017-09" db="EMBL/GenBank/DDBJ databases">
        <title>Depth-based differentiation of microbial function through sediment-hosted aquifers and enrichment of novel symbionts in the deep terrestrial subsurface.</title>
        <authorList>
            <person name="Probst A.J."/>
            <person name="Ladd B."/>
            <person name="Jarett J.K."/>
            <person name="Geller-Mcgrath D.E."/>
            <person name="Sieber C.M.K."/>
            <person name="Emerson J.B."/>
            <person name="Anantharaman K."/>
            <person name="Thomas B.C."/>
            <person name="Malmstrom R."/>
            <person name="Stieglmeier M."/>
            <person name="Klingl A."/>
            <person name="Woyke T."/>
            <person name="Ryan C.M."/>
            <person name="Banfield J.F."/>
        </authorList>
    </citation>
    <scope>NUCLEOTIDE SEQUENCE [LARGE SCALE GENOMIC DNA]</scope>
</reference>
<dbReference type="InterPro" id="IPR026272">
    <property type="entry name" value="SdpI"/>
</dbReference>
<feature type="transmembrane region" description="Helical" evidence="1">
    <location>
        <begin position="54"/>
        <end position="73"/>
    </location>
</feature>
<evidence type="ECO:0000256" key="1">
    <source>
        <dbReference type="SAM" id="Phobius"/>
    </source>
</evidence>
<keyword evidence="1" id="KW-1133">Transmembrane helix</keyword>
<feature type="transmembrane region" description="Helical" evidence="1">
    <location>
        <begin position="116"/>
        <end position="135"/>
    </location>
</feature>
<feature type="transmembrane region" description="Helical" evidence="1">
    <location>
        <begin position="188"/>
        <end position="209"/>
    </location>
</feature>
<feature type="domain" description="DUF1648" evidence="2">
    <location>
        <begin position="14"/>
        <end position="61"/>
    </location>
</feature>
<dbReference type="InterPro" id="IPR025962">
    <property type="entry name" value="SdpI/YhfL"/>
</dbReference>
<name>A0A2M7UUG4_9BACT</name>
<evidence type="ECO:0000313" key="3">
    <source>
        <dbReference type="EMBL" id="PIZ87325.1"/>
    </source>
</evidence>
<keyword evidence="1" id="KW-0472">Membrane</keyword>
<evidence type="ECO:0000259" key="2">
    <source>
        <dbReference type="Pfam" id="PF07853"/>
    </source>
</evidence>
<dbReference type="InterPro" id="IPR012867">
    <property type="entry name" value="DUF1648"/>
</dbReference>
<organism evidence="3 4">
    <name type="scientific">Candidatus Nealsonbacteria bacterium CG_4_10_14_0_2_um_filter_40_15</name>
    <dbReference type="NCBI Taxonomy" id="1974682"/>
    <lineage>
        <taxon>Bacteria</taxon>
        <taxon>Candidatus Nealsoniibacteriota</taxon>
    </lineage>
</organism>
<feature type="transmembrane region" description="Helical" evidence="1">
    <location>
        <begin position="9"/>
        <end position="27"/>
    </location>
</feature>
<sequence>MKIFTRKEILPISFIVLAVLVSAFLYPELPGKIPSHWNIKGEIDAWTCKNVTVLLFPGITLFFYLLMTFLPLIDPLKKNYLGFIMPYFWFRTAFVTFFVSLYLYTLWASLGTKSDIIYFIIPAISLLFIVIGIFLPKVKKNYFVGIRTPWTLYSEEVWNKTHQSAGKFFIAAGIISLFGLFLPRQSFIVVVAAALAAGLISVIYSYFIFRKG</sequence>
<gene>
    <name evidence="3" type="ORF">COX92_01495</name>
</gene>
<feature type="transmembrane region" description="Helical" evidence="1">
    <location>
        <begin position="165"/>
        <end position="182"/>
    </location>
</feature>
<dbReference type="AlphaFoldDB" id="A0A2M7UUG4"/>